<comment type="caution">
    <text evidence="1">The sequence shown here is derived from an EMBL/GenBank/DDBJ whole genome shotgun (WGS) entry which is preliminary data.</text>
</comment>
<keyword evidence="2" id="KW-1185">Reference proteome</keyword>
<gene>
    <name evidence="1" type="ORF">Tco_0988020</name>
</gene>
<reference evidence="1" key="2">
    <citation type="submission" date="2022-01" db="EMBL/GenBank/DDBJ databases">
        <authorList>
            <person name="Yamashiro T."/>
            <person name="Shiraishi A."/>
            <person name="Satake H."/>
            <person name="Nakayama K."/>
        </authorList>
    </citation>
    <scope>NUCLEOTIDE SEQUENCE</scope>
</reference>
<protein>
    <submittedName>
        <fullName evidence="1">Uncharacterized protein</fullName>
    </submittedName>
</protein>
<organism evidence="1 2">
    <name type="scientific">Tanacetum coccineum</name>
    <dbReference type="NCBI Taxonomy" id="301880"/>
    <lineage>
        <taxon>Eukaryota</taxon>
        <taxon>Viridiplantae</taxon>
        <taxon>Streptophyta</taxon>
        <taxon>Embryophyta</taxon>
        <taxon>Tracheophyta</taxon>
        <taxon>Spermatophyta</taxon>
        <taxon>Magnoliopsida</taxon>
        <taxon>eudicotyledons</taxon>
        <taxon>Gunneridae</taxon>
        <taxon>Pentapetalae</taxon>
        <taxon>asterids</taxon>
        <taxon>campanulids</taxon>
        <taxon>Asterales</taxon>
        <taxon>Asteraceae</taxon>
        <taxon>Asteroideae</taxon>
        <taxon>Anthemideae</taxon>
        <taxon>Anthemidinae</taxon>
        <taxon>Tanacetum</taxon>
    </lineage>
</organism>
<accession>A0ABQ5EPT4</accession>
<sequence>MDALTNVSFNDEVDKWIWNVDNSHVFSVSNAQYLIDNANLTPGNRPTKWRKYVPIKINIFALRLLLNRLPMKINLSDRDIDVPNILNIEDFWPWMEDSTEWEAKNHYRSHYSVDIEDYSEISK</sequence>
<name>A0ABQ5EPT4_9ASTR</name>
<evidence type="ECO:0000313" key="2">
    <source>
        <dbReference type="Proteomes" id="UP001151760"/>
    </source>
</evidence>
<evidence type="ECO:0000313" key="1">
    <source>
        <dbReference type="EMBL" id="GJT52966.1"/>
    </source>
</evidence>
<dbReference type="EMBL" id="BQNB010016545">
    <property type="protein sequence ID" value="GJT52966.1"/>
    <property type="molecule type" value="Genomic_DNA"/>
</dbReference>
<proteinExistence type="predicted"/>
<reference evidence="1" key="1">
    <citation type="journal article" date="2022" name="Int. J. Mol. Sci.">
        <title>Draft Genome of Tanacetum Coccineum: Genomic Comparison of Closely Related Tanacetum-Family Plants.</title>
        <authorList>
            <person name="Yamashiro T."/>
            <person name="Shiraishi A."/>
            <person name="Nakayama K."/>
            <person name="Satake H."/>
        </authorList>
    </citation>
    <scope>NUCLEOTIDE SEQUENCE</scope>
</reference>
<dbReference type="Proteomes" id="UP001151760">
    <property type="component" value="Unassembled WGS sequence"/>
</dbReference>